<sequence length="118" mass="13026">MITWYAIALIAIALASAVLCLVWALRKRGPDDWTMGATLLVGVLLLVQIVIGIVQPLVGNPSRGDPLEFWMYLIVAAILPFGAGFWALMDRTRWANLVLAVVHFSAAVMTYRMLVIWG</sequence>
<comment type="caution">
    <text evidence="2">The sequence shown here is derived from an EMBL/GenBank/DDBJ whole genome shotgun (WGS) entry which is preliminary data.</text>
</comment>
<keyword evidence="1" id="KW-1133">Transmembrane helix</keyword>
<dbReference type="Proteomes" id="UP000618733">
    <property type="component" value="Unassembled WGS sequence"/>
</dbReference>
<organism evidence="2 3">
    <name type="scientific">Leucobacter edaphi</name>
    <dbReference type="NCBI Taxonomy" id="2796472"/>
    <lineage>
        <taxon>Bacteria</taxon>
        <taxon>Bacillati</taxon>
        <taxon>Actinomycetota</taxon>
        <taxon>Actinomycetes</taxon>
        <taxon>Micrococcales</taxon>
        <taxon>Microbacteriaceae</taxon>
        <taxon>Leucobacter</taxon>
    </lineage>
</organism>
<keyword evidence="3" id="KW-1185">Reference proteome</keyword>
<proteinExistence type="predicted"/>
<name>A0A934QF78_9MICO</name>
<reference evidence="2" key="1">
    <citation type="submission" date="2020-12" db="EMBL/GenBank/DDBJ databases">
        <title>Leucobacter sp. CAS2, isolated from Chromium sludge.</title>
        <authorList>
            <person name="Xu Z."/>
        </authorList>
    </citation>
    <scope>NUCLEOTIDE SEQUENCE</scope>
    <source>
        <strain evidence="2">CSA2</strain>
    </source>
</reference>
<protein>
    <submittedName>
        <fullName evidence="2">Uncharacterized protein</fullName>
    </submittedName>
</protein>
<evidence type="ECO:0000256" key="1">
    <source>
        <dbReference type="SAM" id="Phobius"/>
    </source>
</evidence>
<keyword evidence="1" id="KW-0812">Transmembrane</keyword>
<keyword evidence="1" id="KW-0472">Membrane</keyword>
<feature type="transmembrane region" description="Helical" evidence="1">
    <location>
        <begin position="69"/>
        <end position="88"/>
    </location>
</feature>
<gene>
    <name evidence="2" type="ORF">JD292_09965</name>
</gene>
<dbReference type="EMBL" id="JAEHOI010000009">
    <property type="protein sequence ID" value="MBK0422397.1"/>
    <property type="molecule type" value="Genomic_DNA"/>
</dbReference>
<dbReference type="AlphaFoldDB" id="A0A934QF78"/>
<feature type="transmembrane region" description="Helical" evidence="1">
    <location>
        <begin position="95"/>
        <end position="117"/>
    </location>
</feature>
<dbReference type="RefSeq" id="WP_200132590.1">
    <property type="nucleotide sequence ID" value="NZ_JAEHOI010000009.1"/>
</dbReference>
<feature type="transmembrane region" description="Helical" evidence="1">
    <location>
        <begin position="37"/>
        <end position="57"/>
    </location>
</feature>
<feature type="transmembrane region" description="Helical" evidence="1">
    <location>
        <begin position="6"/>
        <end position="25"/>
    </location>
</feature>
<evidence type="ECO:0000313" key="2">
    <source>
        <dbReference type="EMBL" id="MBK0422397.1"/>
    </source>
</evidence>
<evidence type="ECO:0000313" key="3">
    <source>
        <dbReference type="Proteomes" id="UP000618733"/>
    </source>
</evidence>
<accession>A0A934QF78</accession>